<dbReference type="EMBL" id="JAYMYQ010000003">
    <property type="protein sequence ID" value="KAK7343601.1"/>
    <property type="molecule type" value="Genomic_DNA"/>
</dbReference>
<evidence type="ECO:0000256" key="2">
    <source>
        <dbReference type="SAM" id="SignalP"/>
    </source>
</evidence>
<evidence type="ECO:0000256" key="1">
    <source>
        <dbReference type="SAM" id="MobiDB-lite"/>
    </source>
</evidence>
<proteinExistence type="predicted"/>
<organism evidence="3 4">
    <name type="scientific">Canavalia gladiata</name>
    <name type="common">Sword bean</name>
    <name type="synonym">Dolichos gladiatus</name>
    <dbReference type="NCBI Taxonomy" id="3824"/>
    <lineage>
        <taxon>Eukaryota</taxon>
        <taxon>Viridiplantae</taxon>
        <taxon>Streptophyta</taxon>
        <taxon>Embryophyta</taxon>
        <taxon>Tracheophyta</taxon>
        <taxon>Spermatophyta</taxon>
        <taxon>Magnoliopsida</taxon>
        <taxon>eudicotyledons</taxon>
        <taxon>Gunneridae</taxon>
        <taxon>Pentapetalae</taxon>
        <taxon>rosids</taxon>
        <taxon>fabids</taxon>
        <taxon>Fabales</taxon>
        <taxon>Fabaceae</taxon>
        <taxon>Papilionoideae</taxon>
        <taxon>50 kb inversion clade</taxon>
        <taxon>NPAAA clade</taxon>
        <taxon>indigoferoid/millettioid clade</taxon>
        <taxon>Phaseoleae</taxon>
        <taxon>Canavalia</taxon>
    </lineage>
</organism>
<protein>
    <submittedName>
        <fullName evidence="3">Uncharacterized protein</fullName>
    </submittedName>
</protein>
<reference evidence="3 4" key="1">
    <citation type="submission" date="2024-01" db="EMBL/GenBank/DDBJ databases">
        <title>The genomes of 5 underutilized Papilionoideae crops provide insights into root nodulation and disease resistanc.</title>
        <authorList>
            <person name="Jiang F."/>
        </authorList>
    </citation>
    <scope>NUCLEOTIDE SEQUENCE [LARGE SCALE GENOMIC DNA]</scope>
    <source>
        <strain evidence="3">LVBAO_FW01</strain>
        <tissue evidence="3">Leaves</tissue>
    </source>
</reference>
<keyword evidence="2" id="KW-0732">Signal</keyword>
<evidence type="ECO:0000313" key="4">
    <source>
        <dbReference type="Proteomes" id="UP001367508"/>
    </source>
</evidence>
<sequence length="88" mass="9780">MGNKFVALLLVVCLVFVGGVEAMDMIPLRVDCIKYCTKSCVLSHEVCKWWCKGRCRNPTLLKNPTELMEPELPDPGPPNPATAGMRFV</sequence>
<accession>A0AAN9LXE2</accession>
<feature type="chain" id="PRO_5042966279" evidence="2">
    <location>
        <begin position="23"/>
        <end position="88"/>
    </location>
</feature>
<dbReference type="Proteomes" id="UP001367508">
    <property type="component" value="Unassembled WGS sequence"/>
</dbReference>
<feature type="region of interest" description="Disordered" evidence="1">
    <location>
        <begin position="66"/>
        <end position="88"/>
    </location>
</feature>
<gene>
    <name evidence="3" type="ORF">VNO77_12470</name>
</gene>
<dbReference type="AlphaFoldDB" id="A0AAN9LXE2"/>
<evidence type="ECO:0000313" key="3">
    <source>
        <dbReference type="EMBL" id="KAK7343601.1"/>
    </source>
</evidence>
<feature type="signal peptide" evidence="2">
    <location>
        <begin position="1"/>
        <end position="22"/>
    </location>
</feature>
<keyword evidence="4" id="KW-1185">Reference proteome</keyword>
<name>A0AAN9LXE2_CANGL</name>
<comment type="caution">
    <text evidence="3">The sequence shown here is derived from an EMBL/GenBank/DDBJ whole genome shotgun (WGS) entry which is preliminary data.</text>
</comment>